<dbReference type="Proteomes" id="UP000809829">
    <property type="component" value="Unassembled WGS sequence"/>
</dbReference>
<accession>A0ABS2QUX1</accession>
<evidence type="ECO:0000256" key="2">
    <source>
        <dbReference type="ARBA" id="ARBA00022679"/>
    </source>
</evidence>
<evidence type="ECO:0000256" key="3">
    <source>
        <dbReference type="ARBA" id="ARBA00023315"/>
    </source>
</evidence>
<keyword evidence="2" id="KW-0808">Transferase</keyword>
<sequence length="362" mass="40342">MPKVVSVGLCIPPYELKQEDTVLFAKELFAQSFKDINRLLTVFANGQIEKRHFAKDLSWFKTDHTFEEKNNEFIKCAVEFGAKAITSCLQDSYYLNEPISYEEIDAIFYISTSGLSTPSIEARIMNKLPFSDHTKRIPIWGLGCAGGAAGLSRAYEYCLAFPNAKVLVLSIELCSLTFQRNDRSKSNLIGTSLFADGVAAVLMAGDHVDLRKVSTLPAHPSIVDVQSTLMPQSEDVMGWDIKNNGLYVIFSKDIPTIVETWLGNQVHPFLQQNDLTISDLTHFVAHPGGKKVLEAYVSSLQLSSHMIEYSLDVLKQYGNMSSTTVLYVLDRFMRGKTKPGEYGIVTALGPGFSSELLLLKWE</sequence>
<comment type="caution">
    <text evidence="6">The sequence shown here is derived from an EMBL/GenBank/DDBJ whole genome shotgun (WGS) entry which is preliminary data.</text>
</comment>
<proteinExistence type="inferred from homology"/>
<dbReference type="InterPro" id="IPR001099">
    <property type="entry name" value="Chalcone/stilbene_synt_N"/>
</dbReference>
<name>A0ABS2QUX1_9BACI</name>
<evidence type="ECO:0000313" key="7">
    <source>
        <dbReference type="Proteomes" id="UP000809829"/>
    </source>
</evidence>
<dbReference type="Pfam" id="PF02797">
    <property type="entry name" value="Chal_sti_synt_C"/>
    <property type="match status" value="1"/>
</dbReference>
<dbReference type="RefSeq" id="WP_205186862.1">
    <property type="nucleotide sequence ID" value="NZ_JAFBFC010000003.1"/>
</dbReference>
<dbReference type="InterPro" id="IPR016039">
    <property type="entry name" value="Thiolase-like"/>
</dbReference>
<keyword evidence="7" id="KW-1185">Reference proteome</keyword>
<dbReference type="Pfam" id="PF00195">
    <property type="entry name" value="Chal_sti_synt_N"/>
    <property type="match status" value="1"/>
</dbReference>
<organism evidence="6 7">
    <name type="scientific">Priestia iocasae</name>
    <dbReference type="NCBI Taxonomy" id="2291674"/>
    <lineage>
        <taxon>Bacteria</taxon>
        <taxon>Bacillati</taxon>
        <taxon>Bacillota</taxon>
        <taxon>Bacilli</taxon>
        <taxon>Bacillales</taxon>
        <taxon>Bacillaceae</taxon>
        <taxon>Priestia</taxon>
    </lineage>
</organism>
<feature type="domain" description="Chalcone/stilbene synthase N-terminal" evidence="4">
    <location>
        <begin position="75"/>
        <end position="206"/>
    </location>
</feature>
<keyword evidence="3" id="KW-0012">Acyltransferase</keyword>
<dbReference type="EMBL" id="JAFBFC010000003">
    <property type="protein sequence ID" value="MBM7703259.1"/>
    <property type="molecule type" value="Genomic_DNA"/>
</dbReference>
<evidence type="ECO:0000256" key="1">
    <source>
        <dbReference type="ARBA" id="ARBA00005531"/>
    </source>
</evidence>
<comment type="similarity">
    <text evidence="1">Belongs to the thiolase-like superfamily. Chalcone/stilbene synthases family.</text>
</comment>
<dbReference type="InterPro" id="IPR011141">
    <property type="entry name" value="Polyketide_synthase_type-III"/>
</dbReference>
<dbReference type="PANTHER" id="PTHR11877">
    <property type="entry name" value="HYDROXYMETHYLGLUTARYL-COA SYNTHASE"/>
    <property type="match status" value="1"/>
</dbReference>
<evidence type="ECO:0000259" key="5">
    <source>
        <dbReference type="Pfam" id="PF02797"/>
    </source>
</evidence>
<protein>
    <submittedName>
        <fullName evidence="6">Alkylresorcinol/alkylpyrone synthase</fullName>
    </submittedName>
</protein>
<dbReference type="InterPro" id="IPR012328">
    <property type="entry name" value="Chalcone/stilbene_synt_C"/>
</dbReference>
<dbReference type="CDD" id="cd00831">
    <property type="entry name" value="CHS_like"/>
    <property type="match status" value="1"/>
</dbReference>
<dbReference type="PIRSF" id="PIRSF000451">
    <property type="entry name" value="PKS_III"/>
    <property type="match status" value="1"/>
</dbReference>
<dbReference type="SUPFAM" id="SSF53901">
    <property type="entry name" value="Thiolase-like"/>
    <property type="match status" value="2"/>
</dbReference>
<evidence type="ECO:0000313" key="6">
    <source>
        <dbReference type="EMBL" id="MBM7703259.1"/>
    </source>
</evidence>
<feature type="domain" description="Chalcone/stilbene synthase C-terminal" evidence="5">
    <location>
        <begin position="226"/>
        <end position="360"/>
    </location>
</feature>
<gene>
    <name evidence="6" type="ORF">JOC83_002106</name>
</gene>
<dbReference type="PANTHER" id="PTHR11877:SF99">
    <property type="entry name" value="1,3,6,8-TETRAHYDROXYNAPHTHALENE SYNTHASE"/>
    <property type="match status" value="1"/>
</dbReference>
<reference evidence="6 7" key="1">
    <citation type="submission" date="2021-01" db="EMBL/GenBank/DDBJ databases">
        <title>Genomic Encyclopedia of Type Strains, Phase IV (KMG-IV): sequencing the most valuable type-strain genomes for metagenomic binning, comparative biology and taxonomic classification.</title>
        <authorList>
            <person name="Goeker M."/>
        </authorList>
    </citation>
    <scope>NUCLEOTIDE SEQUENCE [LARGE SCALE GENOMIC DNA]</scope>
    <source>
        <strain evidence="6 7">DSM 104297</strain>
    </source>
</reference>
<dbReference type="Gene3D" id="3.40.47.10">
    <property type="match status" value="2"/>
</dbReference>
<evidence type="ECO:0000259" key="4">
    <source>
        <dbReference type="Pfam" id="PF00195"/>
    </source>
</evidence>